<organism evidence="1">
    <name type="scientific">Escherichia coli</name>
    <dbReference type="NCBI Taxonomy" id="562"/>
    <lineage>
        <taxon>Bacteria</taxon>
        <taxon>Pseudomonadati</taxon>
        <taxon>Pseudomonadota</taxon>
        <taxon>Gammaproteobacteria</taxon>
        <taxon>Enterobacterales</taxon>
        <taxon>Enterobacteriaceae</taxon>
        <taxon>Escherichia</taxon>
    </lineage>
</organism>
<dbReference type="EMBL" id="KU052042">
    <property type="protein sequence ID" value="ALO79803.1"/>
    <property type="molecule type" value="Genomic_DNA"/>
</dbReference>
<accession>A0A0U2S3K8</accession>
<dbReference type="Gene3D" id="2.40.50.110">
    <property type="match status" value="1"/>
</dbReference>
<dbReference type="InterPro" id="IPR008992">
    <property type="entry name" value="Enterotoxin"/>
</dbReference>
<dbReference type="SUPFAM" id="SSF50203">
    <property type="entry name" value="Bacterial enterotoxins"/>
    <property type="match status" value="1"/>
</dbReference>
<proteinExistence type="predicted"/>
<dbReference type="NCBIfam" id="NF038397">
    <property type="entry name" value="AB5_pltB_like"/>
    <property type="match status" value="1"/>
</dbReference>
<protein>
    <submittedName>
        <fullName evidence="1">Putative exported protein</fullName>
    </submittedName>
</protein>
<name>A0A0U2S3K8_ECOLX</name>
<dbReference type="AlphaFoldDB" id="A0A0U2S3K8"/>
<sequence length="160" mass="18254">MMCLLFDLLINLLAYIRGFMKRKIKYSLIALSLLSGTSHAVMSDYDKYFSNVQINNLSYGVYTSGGKESQFFCIGIKRDNVTLPIHNMCKVDVFGSHKQGFNAMMEMAKYYYATGESIRVYYKENVWSDSEFKKAFSTNELISLSTCSSSDYCMGPQKDT</sequence>
<reference evidence="1" key="1">
    <citation type="submission" date="2015-11" db="EMBL/GenBank/DDBJ databases">
        <title>The chromosomal nature of LT-II enterotoxins solved: a lambdoid prophage encodes both LT-II and one of two novel pertussis toxin-like toxin family members in type II enterotoxigenic Escherichia coli (ETEC).</title>
        <authorList>
            <person name="Jobling M.G."/>
        </authorList>
    </citation>
    <scope>NUCLEOTIDE SEQUENCE</scope>
    <source>
        <strain evidence="1">P393-F10</strain>
    </source>
</reference>
<evidence type="ECO:0000313" key="1">
    <source>
        <dbReference type="EMBL" id="ALO79803.1"/>
    </source>
</evidence>